<dbReference type="AlphaFoldDB" id="A0A2Z6P171"/>
<sequence>MSKPQIRTTMKQVHHVAQQSSKETTSTKKQVVHQSSGQSSKGKSTVSKDPISEPSSKELVANATKIQLEAPSSIEIVATATNNEVDEHRSMEIVASPTNNKVSEPRTMQRQPTMLKEVHNGKELWKIAIKVKDRWNWDKEGKKSFQLLVVDSKGDSVVVIVPHDLHSDFDSKIIVNNTYTFQNFQVLNNDDQFKLSDHKYKLRLSGGTRVLDVNKHDIPYPMPKFKDFVEITMGKFREDLLYDVIGVLDDIGFTQAVQGSRKAQVNFHLKDLSGNQILCTLWEHYALQFIAYTRENNVSGPTIVCMKYVKIKLEGRYPLAVSNTWTDTR</sequence>
<proteinExistence type="predicted"/>
<feature type="compositionally biased region" description="Low complexity" evidence="1">
    <location>
        <begin position="28"/>
        <end position="48"/>
    </location>
</feature>
<evidence type="ECO:0000259" key="2">
    <source>
        <dbReference type="Pfam" id="PF02721"/>
    </source>
</evidence>
<protein>
    <recommendedName>
        <fullName evidence="2">Replication protein A 70 kDa DNA-binding subunit B/D first OB fold domain-containing protein</fullName>
    </recommendedName>
</protein>
<feature type="compositionally biased region" description="Polar residues" evidence="1">
    <location>
        <begin position="1"/>
        <end position="24"/>
    </location>
</feature>
<evidence type="ECO:0000313" key="4">
    <source>
        <dbReference type="Proteomes" id="UP000242715"/>
    </source>
</evidence>
<dbReference type="OrthoDB" id="1433795at2759"/>
<dbReference type="Pfam" id="PF02721">
    <property type="entry name" value="DUF223"/>
    <property type="match status" value="1"/>
</dbReference>
<dbReference type="Gene3D" id="2.40.50.140">
    <property type="entry name" value="Nucleic acid-binding proteins"/>
    <property type="match status" value="2"/>
</dbReference>
<dbReference type="PANTHER" id="PTHR47165:SF4">
    <property type="entry name" value="OS03G0429900 PROTEIN"/>
    <property type="match status" value="1"/>
</dbReference>
<dbReference type="CDD" id="cd04480">
    <property type="entry name" value="RPA1_DBD_A_like"/>
    <property type="match status" value="1"/>
</dbReference>
<dbReference type="CDD" id="cd04481">
    <property type="entry name" value="RPA1_DBD_B_like"/>
    <property type="match status" value="1"/>
</dbReference>
<gene>
    <name evidence="3" type="ORF">TSUD_409000</name>
</gene>
<feature type="compositionally biased region" description="Polar residues" evidence="1">
    <location>
        <begin position="96"/>
        <end position="110"/>
    </location>
</feature>
<accession>A0A2Z6P171</accession>
<evidence type="ECO:0000256" key="1">
    <source>
        <dbReference type="SAM" id="MobiDB-lite"/>
    </source>
</evidence>
<dbReference type="PANTHER" id="PTHR47165">
    <property type="entry name" value="OS03G0429900 PROTEIN"/>
    <property type="match status" value="1"/>
</dbReference>
<feature type="domain" description="Replication protein A 70 kDa DNA-binding subunit B/D first OB fold" evidence="2">
    <location>
        <begin position="113"/>
        <end position="210"/>
    </location>
</feature>
<feature type="region of interest" description="Disordered" evidence="1">
    <location>
        <begin position="87"/>
        <end position="110"/>
    </location>
</feature>
<dbReference type="InterPro" id="IPR012340">
    <property type="entry name" value="NA-bd_OB-fold"/>
</dbReference>
<dbReference type="InterPro" id="IPR003871">
    <property type="entry name" value="RFA1B/D_OB_1st"/>
</dbReference>
<dbReference type="SUPFAM" id="SSF50249">
    <property type="entry name" value="Nucleic acid-binding proteins"/>
    <property type="match status" value="2"/>
</dbReference>
<evidence type="ECO:0000313" key="3">
    <source>
        <dbReference type="EMBL" id="GAU50221.1"/>
    </source>
</evidence>
<reference evidence="4" key="1">
    <citation type="journal article" date="2017" name="Front. Plant Sci.">
        <title>Climate Clever Clovers: New Paradigm to Reduce the Environmental Footprint of Ruminants by Breeding Low Methanogenic Forages Utilizing Haplotype Variation.</title>
        <authorList>
            <person name="Kaur P."/>
            <person name="Appels R."/>
            <person name="Bayer P.E."/>
            <person name="Keeble-Gagnere G."/>
            <person name="Wang J."/>
            <person name="Hirakawa H."/>
            <person name="Shirasawa K."/>
            <person name="Vercoe P."/>
            <person name="Stefanova K."/>
            <person name="Durmic Z."/>
            <person name="Nichols P."/>
            <person name="Revell C."/>
            <person name="Isobe S.N."/>
            <person name="Edwards D."/>
            <person name="Erskine W."/>
        </authorList>
    </citation>
    <scope>NUCLEOTIDE SEQUENCE [LARGE SCALE GENOMIC DNA]</scope>
    <source>
        <strain evidence="4">cv. Daliak</strain>
    </source>
</reference>
<name>A0A2Z6P171_TRISU</name>
<dbReference type="EMBL" id="DF974716">
    <property type="protein sequence ID" value="GAU50221.1"/>
    <property type="molecule type" value="Genomic_DNA"/>
</dbReference>
<keyword evidence="4" id="KW-1185">Reference proteome</keyword>
<dbReference type="Proteomes" id="UP000242715">
    <property type="component" value="Unassembled WGS sequence"/>
</dbReference>
<feature type="region of interest" description="Disordered" evidence="1">
    <location>
        <begin position="1"/>
        <end position="56"/>
    </location>
</feature>
<organism evidence="3 4">
    <name type="scientific">Trifolium subterraneum</name>
    <name type="common">Subterranean clover</name>
    <dbReference type="NCBI Taxonomy" id="3900"/>
    <lineage>
        <taxon>Eukaryota</taxon>
        <taxon>Viridiplantae</taxon>
        <taxon>Streptophyta</taxon>
        <taxon>Embryophyta</taxon>
        <taxon>Tracheophyta</taxon>
        <taxon>Spermatophyta</taxon>
        <taxon>Magnoliopsida</taxon>
        <taxon>eudicotyledons</taxon>
        <taxon>Gunneridae</taxon>
        <taxon>Pentapetalae</taxon>
        <taxon>rosids</taxon>
        <taxon>fabids</taxon>
        <taxon>Fabales</taxon>
        <taxon>Fabaceae</taxon>
        <taxon>Papilionoideae</taxon>
        <taxon>50 kb inversion clade</taxon>
        <taxon>NPAAA clade</taxon>
        <taxon>Hologalegina</taxon>
        <taxon>IRL clade</taxon>
        <taxon>Trifolieae</taxon>
        <taxon>Trifolium</taxon>
    </lineage>
</organism>